<reference evidence="1 2" key="1">
    <citation type="journal article" date="2023" name="Plants (Basel)">
        <title>Bridging the Gap: Combining Genomics and Transcriptomics Approaches to Understand Stylosanthes scabra, an Orphan Legume from the Brazilian Caatinga.</title>
        <authorList>
            <person name="Ferreira-Neto J.R.C."/>
            <person name="da Silva M.D."/>
            <person name="Binneck E."/>
            <person name="de Melo N.F."/>
            <person name="da Silva R.H."/>
            <person name="de Melo A.L.T.M."/>
            <person name="Pandolfi V."/>
            <person name="Bustamante F.O."/>
            <person name="Brasileiro-Vidal A.C."/>
            <person name="Benko-Iseppon A.M."/>
        </authorList>
    </citation>
    <scope>NUCLEOTIDE SEQUENCE [LARGE SCALE GENOMIC DNA]</scope>
    <source>
        <tissue evidence="1">Leaves</tissue>
    </source>
</reference>
<organism evidence="1 2">
    <name type="scientific">Stylosanthes scabra</name>
    <dbReference type="NCBI Taxonomy" id="79078"/>
    <lineage>
        <taxon>Eukaryota</taxon>
        <taxon>Viridiplantae</taxon>
        <taxon>Streptophyta</taxon>
        <taxon>Embryophyta</taxon>
        <taxon>Tracheophyta</taxon>
        <taxon>Spermatophyta</taxon>
        <taxon>Magnoliopsida</taxon>
        <taxon>eudicotyledons</taxon>
        <taxon>Gunneridae</taxon>
        <taxon>Pentapetalae</taxon>
        <taxon>rosids</taxon>
        <taxon>fabids</taxon>
        <taxon>Fabales</taxon>
        <taxon>Fabaceae</taxon>
        <taxon>Papilionoideae</taxon>
        <taxon>50 kb inversion clade</taxon>
        <taxon>dalbergioids sensu lato</taxon>
        <taxon>Dalbergieae</taxon>
        <taxon>Pterocarpus clade</taxon>
        <taxon>Stylosanthes</taxon>
    </lineage>
</organism>
<evidence type="ECO:0000313" key="1">
    <source>
        <dbReference type="EMBL" id="MED6169827.1"/>
    </source>
</evidence>
<protein>
    <submittedName>
        <fullName evidence="1">Uncharacterized protein</fullName>
    </submittedName>
</protein>
<accession>A0ABU6VA47</accession>
<comment type="caution">
    <text evidence="1">The sequence shown here is derived from an EMBL/GenBank/DDBJ whole genome shotgun (WGS) entry which is preliminary data.</text>
</comment>
<name>A0ABU6VA47_9FABA</name>
<proteinExistence type="predicted"/>
<gene>
    <name evidence="1" type="ORF">PIB30_024945</name>
</gene>
<keyword evidence="2" id="KW-1185">Reference proteome</keyword>
<sequence length="187" mass="22098">MQVVSSGQETNEERREFREAFILLLAKSFLCPTTNNFISPKRHLPLVVDVANPRRYNWSLQIFTWIKDSIRDFQRKGIKHLSSCMFIFVVILFQLLECGSLNRYRGPEPWFAQWTTSMLDNKAASVLRKNEADYDQEERVQNYSPMTSSQVEREVEAYWPTMVFDEELLDFLGKVEEEAHKRYASQQ</sequence>
<evidence type="ECO:0000313" key="2">
    <source>
        <dbReference type="Proteomes" id="UP001341840"/>
    </source>
</evidence>
<dbReference type="Proteomes" id="UP001341840">
    <property type="component" value="Unassembled WGS sequence"/>
</dbReference>
<dbReference type="EMBL" id="JASCZI010151125">
    <property type="protein sequence ID" value="MED6169827.1"/>
    <property type="molecule type" value="Genomic_DNA"/>
</dbReference>